<feature type="region of interest" description="Disordered" evidence="1">
    <location>
        <begin position="222"/>
        <end position="683"/>
    </location>
</feature>
<evidence type="ECO:0000313" key="3">
    <source>
        <dbReference type="Proteomes" id="UP000799771"/>
    </source>
</evidence>
<feature type="compositionally biased region" description="Basic and acidic residues" evidence="1">
    <location>
        <begin position="96"/>
        <end position="106"/>
    </location>
</feature>
<protein>
    <submittedName>
        <fullName evidence="2">Uncharacterized protein</fullName>
    </submittedName>
</protein>
<proteinExistence type="predicted"/>
<feature type="region of interest" description="Disordered" evidence="1">
    <location>
        <begin position="96"/>
        <end position="193"/>
    </location>
</feature>
<feature type="compositionally biased region" description="Basic and acidic residues" evidence="1">
    <location>
        <begin position="626"/>
        <end position="635"/>
    </location>
</feature>
<feature type="region of interest" description="Disordered" evidence="1">
    <location>
        <begin position="1"/>
        <end position="76"/>
    </location>
</feature>
<dbReference type="GeneID" id="54409932"/>
<reference evidence="2" key="1">
    <citation type="journal article" date="2020" name="Stud. Mycol.">
        <title>101 Dothideomycetes genomes: a test case for predicting lifestyles and emergence of pathogens.</title>
        <authorList>
            <person name="Haridas S."/>
            <person name="Albert R."/>
            <person name="Binder M."/>
            <person name="Bloem J."/>
            <person name="Labutti K."/>
            <person name="Salamov A."/>
            <person name="Andreopoulos B."/>
            <person name="Baker S."/>
            <person name="Barry K."/>
            <person name="Bills G."/>
            <person name="Bluhm B."/>
            <person name="Cannon C."/>
            <person name="Castanera R."/>
            <person name="Culley D."/>
            <person name="Daum C."/>
            <person name="Ezra D."/>
            <person name="Gonzalez J."/>
            <person name="Henrissat B."/>
            <person name="Kuo A."/>
            <person name="Liang C."/>
            <person name="Lipzen A."/>
            <person name="Lutzoni F."/>
            <person name="Magnuson J."/>
            <person name="Mondo S."/>
            <person name="Nolan M."/>
            <person name="Ohm R."/>
            <person name="Pangilinan J."/>
            <person name="Park H.-J."/>
            <person name="Ramirez L."/>
            <person name="Alfaro M."/>
            <person name="Sun H."/>
            <person name="Tritt A."/>
            <person name="Yoshinaga Y."/>
            <person name="Zwiers L.-H."/>
            <person name="Turgeon B."/>
            <person name="Goodwin S."/>
            <person name="Spatafora J."/>
            <person name="Crous P."/>
            <person name="Grigoriev I."/>
        </authorList>
    </citation>
    <scope>NUCLEOTIDE SEQUENCE</scope>
    <source>
        <strain evidence="2">CBS 119687</strain>
    </source>
</reference>
<feature type="compositionally biased region" description="Low complexity" evidence="1">
    <location>
        <begin position="222"/>
        <end position="264"/>
    </location>
</feature>
<feature type="compositionally biased region" description="Low complexity" evidence="1">
    <location>
        <begin position="428"/>
        <end position="478"/>
    </location>
</feature>
<gene>
    <name evidence="2" type="ORF">P153DRAFT_374127</name>
</gene>
<feature type="compositionally biased region" description="Low complexity" evidence="1">
    <location>
        <begin position="534"/>
        <end position="550"/>
    </location>
</feature>
<organism evidence="2 3">
    <name type="scientific">Dothidotthia symphoricarpi CBS 119687</name>
    <dbReference type="NCBI Taxonomy" id="1392245"/>
    <lineage>
        <taxon>Eukaryota</taxon>
        <taxon>Fungi</taxon>
        <taxon>Dikarya</taxon>
        <taxon>Ascomycota</taxon>
        <taxon>Pezizomycotina</taxon>
        <taxon>Dothideomycetes</taxon>
        <taxon>Pleosporomycetidae</taxon>
        <taxon>Pleosporales</taxon>
        <taxon>Dothidotthiaceae</taxon>
        <taxon>Dothidotthia</taxon>
    </lineage>
</organism>
<feature type="compositionally biased region" description="Basic and acidic residues" evidence="1">
    <location>
        <begin position="402"/>
        <end position="413"/>
    </location>
</feature>
<accession>A0A6A6AKN6</accession>
<keyword evidence="3" id="KW-1185">Reference proteome</keyword>
<dbReference type="OrthoDB" id="3600083at2759"/>
<feature type="compositionally biased region" description="Polar residues" evidence="1">
    <location>
        <begin position="345"/>
        <end position="355"/>
    </location>
</feature>
<feature type="compositionally biased region" description="Low complexity" evidence="1">
    <location>
        <begin position="155"/>
        <end position="174"/>
    </location>
</feature>
<feature type="compositionally biased region" description="Low complexity" evidence="1">
    <location>
        <begin position="657"/>
        <end position="669"/>
    </location>
</feature>
<name>A0A6A6AKN6_9PLEO</name>
<dbReference type="AlphaFoldDB" id="A0A6A6AKN6"/>
<evidence type="ECO:0000313" key="2">
    <source>
        <dbReference type="EMBL" id="KAF2132380.1"/>
    </source>
</evidence>
<dbReference type="RefSeq" id="XP_033526767.1">
    <property type="nucleotide sequence ID" value="XM_033669500.1"/>
</dbReference>
<dbReference type="Proteomes" id="UP000799771">
    <property type="component" value="Unassembled WGS sequence"/>
</dbReference>
<dbReference type="EMBL" id="ML977501">
    <property type="protein sequence ID" value="KAF2132380.1"/>
    <property type="molecule type" value="Genomic_DNA"/>
</dbReference>
<evidence type="ECO:0000256" key="1">
    <source>
        <dbReference type="SAM" id="MobiDB-lite"/>
    </source>
</evidence>
<sequence length="683" mass="69239">MSSGVRNLRAMFENQSASSSPEPRGRSPVESAAADSTARPTPTVRASFVSVEPSGGVASDLGMNKGTPTNSAAAHRRESFSISHDHAAEATELKRAVTEEREERKHSVAIVEAVPEQAVASRESSMPAPPFRSPPDGEMPNLGAIMKGSDFPDGAVEAEASPVSEAPAAVSEESPVVEEEKAEPTPAPVVDAPAVDAPAVDAPAVDTPEVDTPAVDTLAVDAPAADPPAVDTTADHTPAVDASTADTPAADTPAVEAPVVDAPVIDTPAETPADNPDKAVTGAQEEVSLKPADPTDATAIAGGKALPPPAEDLHASTPEVAESKPESNGAPAVKPKVDVKKPSPISTQKATSSKTAPLKSPLKSPVSKPAPKRPTTPKLTSAASAPKPKHSPTAKPAPKPAALKEHKAHKEPVKAPAHKTSRTSLRQSSAPTAASSTGGSSIRAKSATGAKSTTAAPAPENKKPAVAATKPATAPSATLHASKKPQAKPPTHPVRLPSHLTKPTAASAAKLGEEKPVRKPVVATRPSAPPKPAPVAKAPRASIAPSAAAPKRPESRVSSAPAPNEGFLARMMRPTTASASKTHEKPTSPPRKAASKTTIQKGKNKVIEVAAKAKAAITNGDDDEASKDSSAHDAATDSASVEGTESAPDHTTEASESEAAPSVEEAVSPTTEQTPSLEGTAVH</sequence>